<gene>
    <name evidence="14" type="ORF">SAMN05660420_03131</name>
</gene>
<evidence type="ECO:0000256" key="11">
    <source>
        <dbReference type="ARBA" id="ARBA00023136"/>
    </source>
</evidence>
<sequence length="543" mass="60507">MKRYFPYLSQKFKPKKLLDSVALVIIALVVFQLLAIGVIFSRMIYDIVEQQTEKRALQAAKHIALIPALQKITQGTLKLEALQSLAESIRLEAEATMVMVTDDQGVQISNTDRTQIGTRFATPEESRALRYGRPYLSKTDSLKGAVINGNAPIFNENLDIIGMVSVGYLVENVRQVTQGYLEKELLYIWVFITLGLAVAILIARGVKRATFGLEPQEIANLFQEREAIIASIREGIVATDIDGVVTMLNQTAREQLGETLLNEPITAMFPEINFSPVLNAGESILSREICRRGTEIIFNIVPIIHNGQIRGAVATLRHKDEIDLIAKELSQVQSYSDMLRAQTHEYNNRLHAIVGMVQMEAYDDVLDFIAEETTEDRLLIRFLTEAIPDSALSSFLIGKYMHASELKVEFKIDPESQMLDIPEHLNRHHLVTILGNVINNAFDAALAGQGQRSPRVELFMTDFGHDLIFEIADSGSGVPDDMLETIFNRGISTKGGEKRGYGLHLVNNTLKLLHGGISIQKAEIGGALFIIEIPKQVKQNEDN</sequence>
<evidence type="ECO:0000256" key="9">
    <source>
        <dbReference type="ARBA" id="ARBA00022989"/>
    </source>
</evidence>
<keyword evidence="4" id="KW-0808">Transferase</keyword>
<keyword evidence="6" id="KW-0547">Nucleotide-binding</keyword>
<dbReference type="InterPro" id="IPR005467">
    <property type="entry name" value="His_kinase_dom"/>
</dbReference>
<dbReference type="OrthoDB" id="9792686at2"/>
<evidence type="ECO:0000256" key="5">
    <source>
        <dbReference type="ARBA" id="ARBA00022692"/>
    </source>
</evidence>
<keyword evidence="11 12" id="KW-0472">Membrane</keyword>
<dbReference type="Gene3D" id="1.10.287.130">
    <property type="match status" value="1"/>
</dbReference>
<keyword evidence="10" id="KW-0902">Two-component regulatory system</keyword>
<evidence type="ECO:0000256" key="10">
    <source>
        <dbReference type="ARBA" id="ARBA00023012"/>
    </source>
</evidence>
<evidence type="ECO:0000256" key="2">
    <source>
        <dbReference type="ARBA" id="ARBA00022475"/>
    </source>
</evidence>
<dbReference type="GO" id="GO:0005886">
    <property type="term" value="C:plasma membrane"/>
    <property type="evidence" value="ECO:0007669"/>
    <property type="project" value="UniProtKB-SubCell"/>
</dbReference>
<keyword evidence="5 12" id="KW-0812">Transmembrane</keyword>
<dbReference type="SUPFAM" id="SSF55785">
    <property type="entry name" value="PYP-like sensor domain (PAS domain)"/>
    <property type="match status" value="1"/>
</dbReference>
<feature type="transmembrane region" description="Helical" evidence="12">
    <location>
        <begin position="185"/>
        <end position="203"/>
    </location>
</feature>
<dbReference type="STRING" id="37625.SAMN05660420_03131"/>
<dbReference type="InterPro" id="IPR003594">
    <property type="entry name" value="HATPase_dom"/>
</dbReference>
<evidence type="ECO:0000256" key="6">
    <source>
        <dbReference type="ARBA" id="ARBA00022741"/>
    </source>
</evidence>
<dbReference type="RefSeq" id="WP_092350549.1">
    <property type="nucleotide sequence ID" value="NZ_FNQN01000012.1"/>
</dbReference>
<comment type="subcellular location">
    <subcellularLocation>
        <location evidence="1">Cell membrane</location>
        <topology evidence="1">Multi-pass membrane protein</topology>
    </subcellularLocation>
</comment>
<keyword evidence="9 12" id="KW-1133">Transmembrane helix</keyword>
<evidence type="ECO:0000256" key="7">
    <source>
        <dbReference type="ARBA" id="ARBA00022777"/>
    </source>
</evidence>
<keyword evidence="7 14" id="KW-0418">Kinase</keyword>
<dbReference type="InterPro" id="IPR016120">
    <property type="entry name" value="Sig_transdc_His_kin_SpoOB"/>
</dbReference>
<reference evidence="14 15" key="1">
    <citation type="submission" date="2016-10" db="EMBL/GenBank/DDBJ databases">
        <authorList>
            <person name="de Groot N.N."/>
        </authorList>
    </citation>
    <scope>NUCLEOTIDE SEQUENCE [LARGE SCALE GENOMIC DNA]</scope>
    <source>
        <strain evidence="14 15">DSM 7343</strain>
    </source>
</reference>
<proteinExistence type="predicted"/>
<dbReference type="PANTHER" id="PTHR43547:SF3">
    <property type="entry name" value="SENSOR PROTEIN CITS"/>
    <property type="match status" value="1"/>
</dbReference>
<dbReference type="Proteomes" id="UP000199409">
    <property type="component" value="Unassembled WGS sequence"/>
</dbReference>
<evidence type="ECO:0000313" key="15">
    <source>
        <dbReference type="Proteomes" id="UP000199409"/>
    </source>
</evidence>
<evidence type="ECO:0000256" key="3">
    <source>
        <dbReference type="ARBA" id="ARBA00022553"/>
    </source>
</evidence>
<evidence type="ECO:0000256" key="4">
    <source>
        <dbReference type="ARBA" id="ARBA00022679"/>
    </source>
</evidence>
<dbReference type="InterPro" id="IPR033463">
    <property type="entry name" value="sCache_3"/>
</dbReference>
<name>A0A1H4DX05_9BACT</name>
<dbReference type="PANTHER" id="PTHR43547">
    <property type="entry name" value="TWO-COMPONENT HISTIDINE KINASE"/>
    <property type="match status" value="1"/>
</dbReference>
<feature type="transmembrane region" description="Helical" evidence="12">
    <location>
        <begin position="21"/>
        <end position="45"/>
    </location>
</feature>
<dbReference type="Gene3D" id="3.30.565.10">
    <property type="entry name" value="Histidine kinase-like ATPase, C-terminal domain"/>
    <property type="match status" value="1"/>
</dbReference>
<dbReference type="InterPro" id="IPR029151">
    <property type="entry name" value="Sensor-like_sf"/>
</dbReference>
<organism evidence="14 15">
    <name type="scientific">Desulfuromusa kysingii</name>
    <dbReference type="NCBI Taxonomy" id="37625"/>
    <lineage>
        <taxon>Bacteria</taxon>
        <taxon>Pseudomonadati</taxon>
        <taxon>Thermodesulfobacteriota</taxon>
        <taxon>Desulfuromonadia</taxon>
        <taxon>Desulfuromonadales</taxon>
        <taxon>Geopsychrobacteraceae</taxon>
        <taxon>Desulfuromusa</taxon>
    </lineage>
</organism>
<evidence type="ECO:0000256" key="8">
    <source>
        <dbReference type="ARBA" id="ARBA00022840"/>
    </source>
</evidence>
<dbReference type="InterPro" id="IPR035965">
    <property type="entry name" value="PAS-like_dom_sf"/>
</dbReference>
<dbReference type="SUPFAM" id="SSF55874">
    <property type="entry name" value="ATPase domain of HSP90 chaperone/DNA topoisomerase II/histidine kinase"/>
    <property type="match status" value="1"/>
</dbReference>
<evidence type="ECO:0000256" key="12">
    <source>
        <dbReference type="SAM" id="Phobius"/>
    </source>
</evidence>
<dbReference type="PROSITE" id="PS50109">
    <property type="entry name" value="HIS_KIN"/>
    <property type="match status" value="1"/>
</dbReference>
<accession>A0A1H4DX05</accession>
<protein>
    <submittedName>
        <fullName evidence="14">Two-component system, CitB family, sensor kinase</fullName>
    </submittedName>
</protein>
<dbReference type="Gene3D" id="3.30.450.20">
    <property type="entry name" value="PAS domain"/>
    <property type="match status" value="2"/>
</dbReference>
<feature type="domain" description="Histidine kinase" evidence="13">
    <location>
        <begin position="341"/>
        <end position="537"/>
    </location>
</feature>
<dbReference type="GO" id="GO:0000155">
    <property type="term" value="F:phosphorelay sensor kinase activity"/>
    <property type="evidence" value="ECO:0007669"/>
    <property type="project" value="InterPro"/>
</dbReference>
<keyword evidence="3" id="KW-0597">Phosphoprotein</keyword>
<dbReference type="InterPro" id="IPR036890">
    <property type="entry name" value="HATPase_C_sf"/>
</dbReference>
<keyword evidence="8" id="KW-0067">ATP-binding</keyword>
<dbReference type="SUPFAM" id="SSF55890">
    <property type="entry name" value="Sporulation response regulatory protein Spo0B"/>
    <property type="match status" value="1"/>
</dbReference>
<dbReference type="GO" id="GO:0005524">
    <property type="term" value="F:ATP binding"/>
    <property type="evidence" value="ECO:0007669"/>
    <property type="project" value="UniProtKB-KW"/>
</dbReference>
<dbReference type="Pfam" id="PF02518">
    <property type="entry name" value="HATPase_c"/>
    <property type="match status" value="1"/>
</dbReference>
<dbReference type="SUPFAM" id="SSF103190">
    <property type="entry name" value="Sensory domain-like"/>
    <property type="match status" value="1"/>
</dbReference>
<keyword evidence="2" id="KW-1003">Cell membrane</keyword>
<dbReference type="EMBL" id="FNQN01000012">
    <property type="protein sequence ID" value="SEA77304.1"/>
    <property type="molecule type" value="Genomic_DNA"/>
</dbReference>
<dbReference type="Pfam" id="PF17203">
    <property type="entry name" value="sCache_3_2"/>
    <property type="match status" value="1"/>
</dbReference>
<evidence type="ECO:0000313" key="14">
    <source>
        <dbReference type="EMBL" id="SEA77304.1"/>
    </source>
</evidence>
<keyword evidence="15" id="KW-1185">Reference proteome</keyword>
<dbReference type="AlphaFoldDB" id="A0A1H4DX05"/>
<evidence type="ECO:0000256" key="1">
    <source>
        <dbReference type="ARBA" id="ARBA00004651"/>
    </source>
</evidence>
<dbReference type="SMART" id="SM00387">
    <property type="entry name" value="HATPase_c"/>
    <property type="match status" value="1"/>
</dbReference>
<evidence type="ECO:0000259" key="13">
    <source>
        <dbReference type="PROSITE" id="PS50109"/>
    </source>
</evidence>